<dbReference type="GO" id="GO:0047631">
    <property type="term" value="F:ADP-ribose diphosphatase activity"/>
    <property type="evidence" value="ECO:0007669"/>
    <property type="project" value="UniProtKB-EC"/>
</dbReference>
<dbReference type="Gene3D" id="3.40.50.620">
    <property type="entry name" value="HUPs"/>
    <property type="match status" value="1"/>
</dbReference>
<feature type="domain" description="Nudix hydrolase" evidence="4">
    <location>
        <begin position="199"/>
        <end position="334"/>
    </location>
</feature>
<organism evidence="5">
    <name type="scientific">uncultured Sulfurovum sp</name>
    <dbReference type="NCBI Taxonomy" id="269237"/>
    <lineage>
        <taxon>Bacteria</taxon>
        <taxon>Pseudomonadati</taxon>
        <taxon>Campylobacterota</taxon>
        <taxon>Epsilonproteobacteria</taxon>
        <taxon>Campylobacterales</taxon>
        <taxon>Sulfurovaceae</taxon>
        <taxon>Sulfurovum</taxon>
        <taxon>environmental samples</taxon>
    </lineage>
</organism>
<dbReference type="NCBIfam" id="TIGR00125">
    <property type="entry name" value="cyt_tran_rel"/>
    <property type="match status" value="1"/>
</dbReference>
<reference evidence="5" key="1">
    <citation type="submission" date="2020-01" db="EMBL/GenBank/DDBJ databases">
        <authorList>
            <person name="Meier V. D."/>
            <person name="Meier V D."/>
        </authorList>
    </citation>
    <scope>NUCLEOTIDE SEQUENCE</scope>
    <source>
        <strain evidence="5">HLG_WM_MAG_04</strain>
    </source>
</reference>
<dbReference type="CDD" id="cd18873">
    <property type="entry name" value="NUDIX_NadM_like"/>
    <property type="match status" value="1"/>
</dbReference>
<dbReference type="Pfam" id="PF00293">
    <property type="entry name" value="NUDIX"/>
    <property type="match status" value="1"/>
</dbReference>
<evidence type="ECO:0000256" key="3">
    <source>
        <dbReference type="ARBA" id="ARBA00022801"/>
    </source>
</evidence>
<sequence length="335" mass="38426">MKYDYLIFIGRFQPFHIGHESVIRKALQLSDKVIVLVGSAYQPRTVRNPWDFNEREALMRLAFSEEENRRILAFPLLDQIYNNQLWIKSVQQLVAGVVHNKIASKPKVGLIGHQKDDTSFYLTQFPQWEREEVKNYESISSTDIRERYFDDKEFTNSLNSNIAITLEKFKTTKAFEQVANEFHFVKKYKSAWDKAPYTPMFITVDAVVIQSGHILLIERKAQPGKGLMALPGGFLDANETLKTAVIRELREETRIKVPAPVLAGSITKQQVFDDPYRSARGRTVTHAYLIELKDGELPKVKGGDDAAKAFWVPFAEVKPEMMFEDHFHIIGAMVG</sequence>
<dbReference type="SUPFAM" id="SSF52374">
    <property type="entry name" value="Nucleotidylyl transferase"/>
    <property type="match status" value="1"/>
</dbReference>
<dbReference type="AlphaFoldDB" id="A0A6S6SFY7"/>
<dbReference type="EC" id="2.7.7.1" evidence="5"/>
<dbReference type="InterPro" id="IPR015797">
    <property type="entry name" value="NUDIX_hydrolase-like_dom_sf"/>
</dbReference>
<dbReference type="PROSITE" id="PS00893">
    <property type="entry name" value="NUDIX_BOX"/>
    <property type="match status" value="1"/>
</dbReference>
<dbReference type="Gene3D" id="3.90.79.10">
    <property type="entry name" value="Nucleoside Triphosphate Pyrophosphohydrolase"/>
    <property type="match status" value="1"/>
</dbReference>
<name>A0A6S6SFY7_9BACT</name>
<dbReference type="EMBL" id="CACVAX010000021">
    <property type="protein sequence ID" value="CAA6808967.1"/>
    <property type="molecule type" value="Genomic_DNA"/>
</dbReference>
<dbReference type="NCBIfam" id="NF003786">
    <property type="entry name" value="PRK05379.1-2"/>
    <property type="match status" value="1"/>
</dbReference>
<dbReference type="PROSITE" id="PS51462">
    <property type="entry name" value="NUDIX"/>
    <property type="match status" value="1"/>
</dbReference>
<gene>
    <name evidence="5" type="ORF">HELGO_WM15979</name>
</gene>
<dbReference type="NCBIfam" id="NF003788">
    <property type="entry name" value="PRK05379.1-5"/>
    <property type="match status" value="1"/>
</dbReference>
<dbReference type="PANTHER" id="PTHR21342:SF0">
    <property type="entry name" value="BIFUNCTIONAL NMN ADENYLYLTRANSFERASE_NUDIX HYDROLASE"/>
    <property type="match status" value="1"/>
</dbReference>
<dbReference type="InterPro" id="IPR020084">
    <property type="entry name" value="NUDIX_hydrolase_CS"/>
</dbReference>
<dbReference type="GO" id="GO:0000309">
    <property type="term" value="F:nicotinamide-nucleotide adenylyltransferase activity"/>
    <property type="evidence" value="ECO:0007669"/>
    <property type="project" value="UniProtKB-EC"/>
</dbReference>
<dbReference type="InterPro" id="IPR004821">
    <property type="entry name" value="Cyt_trans-like"/>
</dbReference>
<evidence type="ECO:0000259" key="4">
    <source>
        <dbReference type="PROSITE" id="PS51462"/>
    </source>
</evidence>
<dbReference type="InterPro" id="IPR000086">
    <property type="entry name" value="NUDIX_hydrolase_dom"/>
</dbReference>
<keyword evidence="3 5" id="KW-0378">Hydrolase</keyword>
<dbReference type="EC" id="3.6.1.13" evidence="5"/>
<dbReference type="Pfam" id="PF01467">
    <property type="entry name" value="CTP_transf_like"/>
    <property type="match status" value="1"/>
</dbReference>
<protein>
    <submittedName>
        <fullName evidence="5">Nicotinamide-nucleotide adenylyltransferase, NadM family )</fullName>
        <ecNumber evidence="5">2.7.7.1</ecNumber>
        <ecNumber evidence="5">3.6.1.13</ecNumber>
    </submittedName>
</protein>
<keyword evidence="2 5" id="KW-0548">Nucleotidyltransferase</keyword>
<dbReference type="SUPFAM" id="SSF55811">
    <property type="entry name" value="Nudix"/>
    <property type="match status" value="1"/>
</dbReference>
<dbReference type="InterPro" id="IPR014729">
    <property type="entry name" value="Rossmann-like_a/b/a_fold"/>
</dbReference>
<evidence type="ECO:0000256" key="2">
    <source>
        <dbReference type="ARBA" id="ARBA00022695"/>
    </source>
</evidence>
<accession>A0A6S6SFY7</accession>
<keyword evidence="1 5" id="KW-0808">Transferase</keyword>
<evidence type="ECO:0000256" key="1">
    <source>
        <dbReference type="ARBA" id="ARBA00022679"/>
    </source>
</evidence>
<evidence type="ECO:0000313" key="5">
    <source>
        <dbReference type="EMBL" id="CAA6808967.1"/>
    </source>
</evidence>
<dbReference type="PANTHER" id="PTHR21342">
    <property type="entry name" value="PHOSPHOPANTETHEINE ADENYLYLTRANSFERASE"/>
    <property type="match status" value="1"/>
</dbReference>
<proteinExistence type="predicted"/>